<evidence type="ECO:0000256" key="1">
    <source>
        <dbReference type="SAM" id="MobiDB-lite"/>
    </source>
</evidence>
<dbReference type="AlphaFoldDB" id="A0A383V749"/>
<protein>
    <submittedName>
        <fullName evidence="2">Uncharacterized protein</fullName>
    </submittedName>
</protein>
<sequence length="186" mass="20119">MASPTATSSNPDSSTKSCKAKVVLRSCPLGSAVGITRQAGELVAIAYPQPKAGYKNPMAYGAKPKLSTEVTSRHFVKMVRAAADSTCEKKVLMPYRPNAPRNRPKETLSNTIGKRYGTHPTSTEHYKGESHVKLSDADPESRKPWKTTNMVFQASAQVTDVVGLANAGISSDIARRMHKQQGIYSP</sequence>
<evidence type="ECO:0000313" key="3">
    <source>
        <dbReference type="Proteomes" id="UP000256970"/>
    </source>
</evidence>
<evidence type="ECO:0000313" key="2">
    <source>
        <dbReference type="EMBL" id="SZX60569.1"/>
    </source>
</evidence>
<proteinExistence type="predicted"/>
<gene>
    <name evidence="2" type="ORF">BQ4739_LOCUS1104</name>
</gene>
<dbReference type="Proteomes" id="UP000256970">
    <property type="component" value="Unassembled WGS sequence"/>
</dbReference>
<keyword evidence="3" id="KW-1185">Reference proteome</keyword>
<reference evidence="2 3" key="1">
    <citation type="submission" date="2016-10" db="EMBL/GenBank/DDBJ databases">
        <authorList>
            <person name="Cai Z."/>
        </authorList>
    </citation>
    <scope>NUCLEOTIDE SEQUENCE [LARGE SCALE GENOMIC DNA]</scope>
</reference>
<dbReference type="EMBL" id="FNXT01000077">
    <property type="protein sequence ID" value="SZX60569.1"/>
    <property type="molecule type" value="Genomic_DNA"/>
</dbReference>
<feature type="region of interest" description="Disordered" evidence="1">
    <location>
        <begin position="94"/>
        <end position="143"/>
    </location>
</feature>
<name>A0A383V749_TETOB</name>
<organism evidence="2 3">
    <name type="scientific">Tetradesmus obliquus</name>
    <name type="common">Green alga</name>
    <name type="synonym">Acutodesmus obliquus</name>
    <dbReference type="NCBI Taxonomy" id="3088"/>
    <lineage>
        <taxon>Eukaryota</taxon>
        <taxon>Viridiplantae</taxon>
        <taxon>Chlorophyta</taxon>
        <taxon>core chlorophytes</taxon>
        <taxon>Chlorophyceae</taxon>
        <taxon>CS clade</taxon>
        <taxon>Sphaeropleales</taxon>
        <taxon>Scenedesmaceae</taxon>
        <taxon>Tetradesmus</taxon>
    </lineage>
</organism>
<feature type="compositionally biased region" description="Basic and acidic residues" evidence="1">
    <location>
        <begin position="122"/>
        <end position="143"/>
    </location>
</feature>
<accession>A0A383V749</accession>